<feature type="region of interest" description="Disordered" evidence="3">
    <location>
        <begin position="1"/>
        <end position="51"/>
    </location>
</feature>
<proteinExistence type="predicted"/>
<dbReference type="GO" id="GO:0005634">
    <property type="term" value="C:nucleus"/>
    <property type="evidence" value="ECO:0007669"/>
    <property type="project" value="TreeGrafter"/>
</dbReference>
<dbReference type="PANTHER" id="PTHR11618">
    <property type="entry name" value="TRANSCRIPTION INITIATION FACTOR IIB-RELATED"/>
    <property type="match status" value="1"/>
</dbReference>
<comment type="caution">
    <text evidence="5">The sequence shown here is derived from an EMBL/GenBank/DDBJ whole genome shotgun (WGS) entry which is preliminary data.</text>
</comment>
<evidence type="ECO:0000313" key="6">
    <source>
        <dbReference type="Proteomes" id="UP000326939"/>
    </source>
</evidence>
<feature type="domain" description="Transcription factor TFIIB cyclin-like" evidence="4">
    <location>
        <begin position="88"/>
        <end position="133"/>
    </location>
</feature>
<evidence type="ECO:0000313" key="5">
    <source>
        <dbReference type="EMBL" id="KAB5524892.1"/>
    </source>
</evidence>
<dbReference type="InterPro" id="IPR036915">
    <property type="entry name" value="Cyclin-like_sf"/>
</dbReference>
<dbReference type="EMBL" id="VDCV01000015">
    <property type="protein sequence ID" value="KAB5524892.1"/>
    <property type="molecule type" value="Genomic_DNA"/>
</dbReference>
<keyword evidence="1" id="KW-0805">Transcription regulation</keyword>
<accession>A0A5N5K0P6</accession>
<protein>
    <recommendedName>
        <fullName evidence="4">Transcription factor TFIIB cyclin-like domain-containing protein</fullName>
    </recommendedName>
</protein>
<dbReference type="AlphaFoldDB" id="A0A5N5K0P6"/>
<dbReference type="Proteomes" id="UP000326939">
    <property type="component" value="Chromosome 15"/>
</dbReference>
<dbReference type="Pfam" id="PF00382">
    <property type="entry name" value="TFIIB"/>
    <property type="match status" value="1"/>
</dbReference>
<evidence type="ECO:0000256" key="2">
    <source>
        <dbReference type="ARBA" id="ARBA00023163"/>
    </source>
</evidence>
<sequence>MPRTKKINRSRFVLTDPEGAESLDRRCHSKTRDSPRNPKKLQAEPKSKKPRVAVLTAHQHPNREVLNTDYFTNRESSDTMSNYNTLLRSPISIAAAVIYIITHLSDDKKPLKDISVVTQVAEGTIKNAYKDLSPHLSQIIPSWFAKEEDIKNLHS</sequence>
<organism evidence="5 6">
    <name type="scientific">Salix brachista</name>
    <dbReference type="NCBI Taxonomy" id="2182728"/>
    <lineage>
        <taxon>Eukaryota</taxon>
        <taxon>Viridiplantae</taxon>
        <taxon>Streptophyta</taxon>
        <taxon>Embryophyta</taxon>
        <taxon>Tracheophyta</taxon>
        <taxon>Spermatophyta</taxon>
        <taxon>Magnoliopsida</taxon>
        <taxon>eudicotyledons</taxon>
        <taxon>Gunneridae</taxon>
        <taxon>Pentapetalae</taxon>
        <taxon>rosids</taxon>
        <taxon>fabids</taxon>
        <taxon>Malpighiales</taxon>
        <taxon>Salicaceae</taxon>
        <taxon>Saliceae</taxon>
        <taxon>Salix</taxon>
    </lineage>
</organism>
<keyword evidence="2" id="KW-0804">Transcription</keyword>
<gene>
    <name evidence="5" type="ORF">DKX38_022641</name>
</gene>
<dbReference type="GO" id="GO:0097550">
    <property type="term" value="C:transcription preinitiation complex"/>
    <property type="evidence" value="ECO:0007669"/>
    <property type="project" value="TreeGrafter"/>
</dbReference>
<evidence type="ECO:0000256" key="1">
    <source>
        <dbReference type="ARBA" id="ARBA00023015"/>
    </source>
</evidence>
<feature type="compositionally biased region" description="Basic and acidic residues" evidence="3">
    <location>
        <begin position="22"/>
        <end position="47"/>
    </location>
</feature>
<dbReference type="GO" id="GO:0070897">
    <property type="term" value="P:transcription preinitiation complex assembly"/>
    <property type="evidence" value="ECO:0007669"/>
    <property type="project" value="InterPro"/>
</dbReference>
<dbReference type="PANTHER" id="PTHR11618:SF81">
    <property type="entry name" value="TRANSCRIPTION INITIATION FACTOR IIB-LIKE"/>
    <property type="match status" value="1"/>
</dbReference>
<evidence type="ECO:0000259" key="4">
    <source>
        <dbReference type="Pfam" id="PF00382"/>
    </source>
</evidence>
<reference evidence="6" key="1">
    <citation type="journal article" date="2019" name="Gigascience">
        <title>De novo genome assembly of the endangered Acer yangbiense, a plant species with extremely small populations endemic to Yunnan Province, China.</title>
        <authorList>
            <person name="Yang J."/>
            <person name="Wariss H.M."/>
            <person name="Tao L."/>
            <person name="Zhang R."/>
            <person name="Yun Q."/>
            <person name="Hollingsworth P."/>
            <person name="Dao Z."/>
            <person name="Luo G."/>
            <person name="Guo H."/>
            <person name="Ma Y."/>
            <person name="Sun W."/>
        </authorList>
    </citation>
    <scope>NUCLEOTIDE SEQUENCE [LARGE SCALE GENOMIC DNA]</scope>
    <source>
        <strain evidence="6">cv. br00</strain>
    </source>
</reference>
<dbReference type="PRINTS" id="PR00685">
    <property type="entry name" value="TIFACTORIIB"/>
</dbReference>
<evidence type="ECO:0000256" key="3">
    <source>
        <dbReference type="SAM" id="MobiDB-lite"/>
    </source>
</evidence>
<dbReference type="Gene3D" id="1.10.472.10">
    <property type="entry name" value="Cyclin-like"/>
    <property type="match status" value="1"/>
</dbReference>
<keyword evidence="6" id="KW-1185">Reference proteome</keyword>
<dbReference type="SUPFAM" id="SSF47954">
    <property type="entry name" value="Cyclin-like"/>
    <property type="match status" value="1"/>
</dbReference>
<dbReference type="GO" id="GO:0017025">
    <property type="term" value="F:TBP-class protein binding"/>
    <property type="evidence" value="ECO:0007669"/>
    <property type="project" value="InterPro"/>
</dbReference>
<name>A0A5N5K0P6_9ROSI</name>
<dbReference type="InterPro" id="IPR013150">
    <property type="entry name" value="TFIIB_cyclin"/>
</dbReference>
<dbReference type="InterPro" id="IPR000812">
    <property type="entry name" value="TFIIB"/>
</dbReference>